<evidence type="ECO:0000256" key="1">
    <source>
        <dbReference type="SAM" id="MobiDB-lite"/>
    </source>
</evidence>
<feature type="compositionally biased region" description="Pro residues" evidence="1">
    <location>
        <begin position="200"/>
        <end position="212"/>
    </location>
</feature>
<evidence type="ECO:0000313" key="2">
    <source>
        <dbReference type="EMBL" id="ORZ40818.1"/>
    </source>
</evidence>
<dbReference type="Proteomes" id="UP000193411">
    <property type="component" value="Unassembled WGS sequence"/>
</dbReference>
<keyword evidence="3" id="KW-1185">Reference proteome</keyword>
<feature type="compositionally biased region" description="Polar residues" evidence="1">
    <location>
        <begin position="231"/>
        <end position="243"/>
    </location>
</feature>
<protein>
    <submittedName>
        <fullName evidence="2">Uncharacterized protein</fullName>
    </submittedName>
</protein>
<feature type="compositionally biased region" description="Low complexity" evidence="1">
    <location>
        <begin position="38"/>
        <end position="67"/>
    </location>
</feature>
<feature type="region of interest" description="Disordered" evidence="1">
    <location>
        <begin position="188"/>
        <end position="276"/>
    </location>
</feature>
<sequence length="276" mass="28923">MSRDRARGSKVQASSQHSSSLLSSLGFKDPPPTVDSTASQHNRAASSSSQRAAASRRNSSSQLPASAADRRRASLLEQGGESGGNSPEISVVDSPRRAPPTIGPIASTGSPILAVQFGTRFLVLEPDVRGHVTVPSAGQVFRAPSQREIFALMDSPVASSLRPGLPPPRIAMLDELIAAVHAAGTGPLPVQFTSWRPPSSDSPPPPPPPPPPKRARTGATANGRGKRAASGLTTPAQSPSSQRNTRRPPSERVLPPKVMFKHMQKRASVTNSSSTK</sequence>
<evidence type="ECO:0000313" key="3">
    <source>
        <dbReference type="Proteomes" id="UP000193411"/>
    </source>
</evidence>
<comment type="caution">
    <text evidence="2">The sequence shown here is derived from an EMBL/GenBank/DDBJ whole genome shotgun (WGS) entry which is preliminary data.</text>
</comment>
<feature type="compositionally biased region" description="Polar residues" evidence="1">
    <location>
        <begin position="267"/>
        <end position="276"/>
    </location>
</feature>
<reference evidence="2 3" key="1">
    <citation type="submission" date="2016-07" db="EMBL/GenBank/DDBJ databases">
        <title>Pervasive Adenine N6-methylation of Active Genes in Fungi.</title>
        <authorList>
            <consortium name="DOE Joint Genome Institute"/>
            <person name="Mondo S.J."/>
            <person name="Dannebaum R.O."/>
            <person name="Kuo R.C."/>
            <person name="Labutti K."/>
            <person name="Haridas S."/>
            <person name="Kuo A."/>
            <person name="Salamov A."/>
            <person name="Ahrendt S.R."/>
            <person name="Lipzen A."/>
            <person name="Sullivan W."/>
            <person name="Andreopoulos W.B."/>
            <person name="Clum A."/>
            <person name="Lindquist E."/>
            <person name="Daum C."/>
            <person name="Ramamoorthy G.K."/>
            <person name="Gryganskyi A."/>
            <person name="Culley D."/>
            <person name="Magnuson J.K."/>
            <person name="James T.Y."/>
            <person name="O'Malley M.A."/>
            <person name="Stajich J.E."/>
            <person name="Spatafora J.W."/>
            <person name="Visel A."/>
            <person name="Grigoriev I.V."/>
        </authorList>
    </citation>
    <scope>NUCLEOTIDE SEQUENCE [LARGE SCALE GENOMIC DNA]</scope>
    <source>
        <strain evidence="2 3">PL171</strain>
    </source>
</reference>
<accession>A0A1Y2I1R8</accession>
<proteinExistence type="predicted"/>
<gene>
    <name evidence="2" type="ORF">BCR44DRAFT_1100805</name>
</gene>
<feature type="compositionally biased region" description="Low complexity" evidence="1">
    <location>
        <begin position="14"/>
        <end position="25"/>
    </location>
</feature>
<name>A0A1Y2I1R8_9FUNG</name>
<feature type="region of interest" description="Disordered" evidence="1">
    <location>
        <begin position="1"/>
        <end position="108"/>
    </location>
</feature>
<dbReference type="EMBL" id="MCFL01000002">
    <property type="protein sequence ID" value="ORZ40818.1"/>
    <property type="molecule type" value="Genomic_DNA"/>
</dbReference>
<dbReference type="AlphaFoldDB" id="A0A1Y2I1R8"/>
<organism evidence="2 3">
    <name type="scientific">Catenaria anguillulae PL171</name>
    <dbReference type="NCBI Taxonomy" id="765915"/>
    <lineage>
        <taxon>Eukaryota</taxon>
        <taxon>Fungi</taxon>
        <taxon>Fungi incertae sedis</taxon>
        <taxon>Blastocladiomycota</taxon>
        <taxon>Blastocladiomycetes</taxon>
        <taxon>Blastocladiales</taxon>
        <taxon>Catenariaceae</taxon>
        <taxon>Catenaria</taxon>
    </lineage>
</organism>